<comment type="caution">
    <text evidence="1">The sequence shown here is derived from an EMBL/GenBank/DDBJ whole genome shotgun (WGS) entry which is preliminary data.</text>
</comment>
<keyword evidence="2" id="KW-1185">Reference proteome</keyword>
<gene>
    <name evidence="1" type="ORF">Poly51_15230</name>
</gene>
<protein>
    <submittedName>
        <fullName evidence="1">Uncharacterized protein</fullName>
    </submittedName>
</protein>
<accession>A0A5C6FAE5</accession>
<evidence type="ECO:0000313" key="2">
    <source>
        <dbReference type="Proteomes" id="UP000318288"/>
    </source>
</evidence>
<dbReference type="AlphaFoldDB" id="A0A5C6FAE5"/>
<evidence type="ECO:0000313" key="1">
    <source>
        <dbReference type="EMBL" id="TWU58743.1"/>
    </source>
</evidence>
<name>A0A5C6FAE5_9BACT</name>
<reference evidence="1 2" key="1">
    <citation type="submission" date="2019-02" db="EMBL/GenBank/DDBJ databases">
        <title>Deep-cultivation of Planctomycetes and their phenomic and genomic characterization uncovers novel biology.</title>
        <authorList>
            <person name="Wiegand S."/>
            <person name="Jogler M."/>
            <person name="Boedeker C."/>
            <person name="Pinto D."/>
            <person name="Vollmers J."/>
            <person name="Rivas-Marin E."/>
            <person name="Kohn T."/>
            <person name="Peeters S.H."/>
            <person name="Heuer A."/>
            <person name="Rast P."/>
            <person name="Oberbeckmann S."/>
            <person name="Bunk B."/>
            <person name="Jeske O."/>
            <person name="Meyerdierks A."/>
            <person name="Storesund J.E."/>
            <person name="Kallscheuer N."/>
            <person name="Luecker S."/>
            <person name="Lage O.M."/>
            <person name="Pohl T."/>
            <person name="Merkel B.J."/>
            <person name="Hornburger P."/>
            <person name="Mueller R.-W."/>
            <person name="Bruemmer F."/>
            <person name="Labrenz M."/>
            <person name="Spormann A.M."/>
            <person name="Op Den Camp H."/>
            <person name="Overmann J."/>
            <person name="Amann R."/>
            <person name="Jetten M.S.M."/>
            <person name="Mascher T."/>
            <person name="Medema M.H."/>
            <person name="Devos D.P."/>
            <person name="Kaster A.-K."/>
            <person name="Ovreas L."/>
            <person name="Rohde M."/>
            <person name="Galperin M.Y."/>
            <person name="Jogler C."/>
        </authorList>
    </citation>
    <scope>NUCLEOTIDE SEQUENCE [LARGE SCALE GENOMIC DNA]</scope>
    <source>
        <strain evidence="1 2">Poly51</strain>
    </source>
</reference>
<proteinExistence type="predicted"/>
<sequence length="99" mass="11196">MPTRTCLVVSKNGQGKVPPAFNEQKMSCFTSYQCRRFLQLRPQANLRPKGADTHFSLARLTTALGILLSFKNCSFKRVRSRIEVVFLCKNGCNSIRVTL</sequence>
<dbReference type="Proteomes" id="UP000318288">
    <property type="component" value="Unassembled WGS sequence"/>
</dbReference>
<organism evidence="1 2">
    <name type="scientific">Rubripirellula tenax</name>
    <dbReference type="NCBI Taxonomy" id="2528015"/>
    <lineage>
        <taxon>Bacteria</taxon>
        <taxon>Pseudomonadati</taxon>
        <taxon>Planctomycetota</taxon>
        <taxon>Planctomycetia</taxon>
        <taxon>Pirellulales</taxon>
        <taxon>Pirellulaceae</taxon>
        <taxon>Rubripirellula</taxon>
    </lineage>
</organism>
<dbReference type="EMBL" id="SJPW01000002">
    <property type="protein sequence ID" value="TWU58743.1"/>
    <property type="molecule type" value="Genomic_DNA"/>
</dbReference>